<accession>A0A8E6B9K6</accession>
<dbReference type="InterPro" id="IPR001932">
    <property type="entry name" value="PPM-type_phosphatase-like_dom"/>
</dbReference>
<dbReference type="SMART" id="SM00332">
    <property type="entry name" value="PP2Cc"/>
    <property type="match status" value="1"/>
</dbReference>
<dbReference type="CDD" id="cd00143">
    <property type="entry name" value="PP2Cc"/>
    <property type="match status" value="1"/>
</dbReference>
<dbReference type="GO" id="GO:0004722">
    <property type="term" value="F:protein serine/threonine phosphatase activity"/>
    <property type="evidence" value="ECO:0007669"/>
    <property type="project" value="InterPro"/>
</dbReference>
<dbReference type="SMART" id="SM00331">
    <property type="entry name" value="PP2C_SIG"/>
    <property type="match status" value="1"/>
</dbReference>
<dbReference type="RefSeq" id="WP_213497790.1">
    <property type="nucleotide sequence ID" value="NZ_CP074694.1"/>
</dbReference>
<dbReference type="KEGG" id="tsph:KIH39_02995"/>
<feature type="domain" description="PPM-type phosphatase" evidence="1">
    <location>
        <begin position="6"/>
        <end position="248"/>
    </location>
</feature>
<organism evidence="2 3">
    <name type="scientific">Telmatocola sphagniphila</name>
    <dbReference type="NCBI Taxonomy" id="1123043"/>
    <lineage>
        <taxon>Bacteria</taxon>
        <taxon>Pseudomonadati</taxon>
        <taxon>Planctomycetota</taxon>
        <taxon>Planctomycetia</taxon>
        <taxon>Gemmatales</taxon>
        <taxon>Gemmataceae</taxon>
    </lineage>
</organism>
<sequence>MALSLNIGKCTLLGNYRENNEDSIEVKLFPDLIVCIVADGMGGQNAGEVASKKAIDIIPRELRKHLSPAVNIEQTKTIIRKAIVTANEEIMAMGSLDKEMKNMGTTVVVAVWRKGQELFVTGVGDSRTYLIRNRKISQLTVDHSLAQALVEAKTISAAEAREHKFRNVLWKYLGSKEVGDGPEVTVVPLQQGDRFLLCSDGLHGVVPDDKLLNFVGTQTDSQACADGLGQLALDSGSRDNVSCIIMDIL</sequence>
<protein>
    <submittedName>
        <fullName evidence="2">Serine/threonine-protein phosphatase</fullName>
    </submittedName>
</protein>
<dbReference type="InterPro" id="IPR015655">
    <property type="entry name" value="PP2C"/>
</dbReference>
<dbReference type="AlphaFoldDB" id="A0A8E6B9K6"/>
<evidence type="ECO:0000313" key="2">
    <source>
        <dbReference type="EMBL" id="QVL32900.1"/>
    </source>
</evidence>
<dbReference type="EMBL" id="CP074694">
    <property type="protein sequence ID" value="QVL32900.1"/>
    <property type="molecule type" value="Genomic_DNA"/>
</dbReference>
<evidence type="ECO:0000259" key="1">
    <source>
        <dbReference type="PROSITE" id="PS51746"/>
    </source>
</evidence>
<dbReference type="InterPro" id="IPR036457">
    <property type="entry name" value="PPM-type-like_dom_sf"/>
</dbReference>
<dbReference type="Gene3D" id="3.60.40.10">
    <property type="entry name" value="PPM-type phosphatase domain"/>
    <property type="match status" value="1"/>
</dbReference>
<evidence type="ECO:0000313" key="3">
    <source>
        <dbReference type="Proteomes" id="UP000676194"/>
    </source>
</evidence>
<proteinExistence type="predicted"/>
<keyword evidence="3" id="KW-1185">Reference proteome</keyword>
<dbReference type="Pfam" id="PF00481">
    <property type="entry name" value="PP2C"/>
    <property type="match status" value="1"/>
</dbReference>
<dbReference type="PROSITE" id="PS51746">
    <property type="entry name" value="PPM_2"/>
    <property type="match status" value="1"/>
</dbReference>
<dbReference type="PANTHER" id="PTHR47992">
    <property type="entry name" value="PROTEIN PHOSPHATASE"/>
    <property type="match status" value="1"/>
</dbReference>
<reference evidence="2" key="1">
    <citation type="submission" date="2021-05" db="EMBL/GenBank/DDBJ databases">
        <title>Complete genome sequence of the cellulolytic planctomycete Telmatocola sphagniphila SP2T and characterization of the first cellulase from planctomycetes.</title>
        <authorList>
            <person name="Rakitin A.L."/>
            <person name="Beletsky A.V."/>
            <person name="Naumoff D.G."/>
            <person name="Kulichevskaya I.S."/>
            <person name="Mardanov A.V."/>
            <person name="Ravin N.V."/>
            <person name="Dedysh S.N."/>
        </authorList>
    </citation>
    <scope>NUCLEOTIDE SEQUENCE</scope>
    <source>
        <strain evidence="2">SP2T</strain>
    </source>
</reference>
<gene>
    <name evidence="2" type="ORF">KIH39_02995</name>
</gene>
<dbReference type="Proteomes" id="UP000676194">
    <property type="component" value="Chromosome"/>
</dbReference>
<dbReference type="SUPFAM" id="SSF81606">
    <property type="entry name" value="PP2C-like"/>
    <property type="match status" value="1"/>
</dbReference>
<name>A0A8E6B9K6_9BACT</name>